<keyword evidence="9 14" id="KW-0694">RNA-binding</keyword>
<keyword evidence="17" id="KW-1185">Reference proteome</keyword>
<dbReference type="GO" id="GO:0005524">
    <property type="term" value="F:ATP binding"/>
    <property type="evidence" value="ECO:0007669"/>
    <property type="project" value="UniProtKB-UniRule"/>
</dbReference>
<keyword evidence="5 14" id="KW-0479">Metal-binding</keyword>
<gene>
    <name evidence="14 16" type="primary">alaS</name>
    <name evidence="16" type="ORF">EQF91_03825</name>
</gene>
<evidence type="ECO:0000256" key="6">
    <source>
        <dbReference type="ARBA" id="ARBA00022741"/>
    </source>
</evidence>
<evidence type="ECO:0000256" key="9">
    <source>
        <dbReference type="ARBA" id="ARBA00022884"/>
    </source>
</evidence>
<dbReference type="Pfam" id="PF01411">
    <property type="entry name" value="tRNA-synt_2c"/>
    <property type="match status" value="1"/>
</dbReference>
<dbReference type="Pfam" id="PF02272">
    <property type="entry name" value="DHHA1"/>
    <property type="match status" value="1"/>
</dbReference>
<dbReference type="FunFam" id="3.30.980.10:FF:000004">
    <property type="entry name" value="Alanine--tRNA ligase, cytoplasmic"/>
    <property type="match status" value="1"/>
</dbReference>
<dbReference type="PROSITE" id="PS50860">
    <property type="entry name" value="AA_TRNA_LIGASE_II_ALA"/>
    <property type="match status" value="1"/>
</dbReference>
<dbReference type="RefSeq" id="WP_134744404.1">
    <property type="nucleotide sequence ID" value="NZ_JBFNFK010000007.1"/>
</dbReference>
<evidence type="ECO:0000256" key="8">
    <source>
        <dbReference type="ARBA" id="ARBA00022840"/>
    </source>
</evidence>
<evidence type="ECO:0000256" key="10">
    <source>
        <dbReference type="ARBA" id="ARBA00022917"/>
    </source>
</evidence>
<dbReference type="InterPro" id="IPR023033">
    <property type="entry name" value="Ala_tRNA_ligase_euk/bac"/>
</dbReference>
<keyword evidence="6 14" id="KW-0547">Nucleotide-binding</keyword>
<reference evidence="16 17" key="1">
    <citation type="submission" date="2019-01" db="EMBL/GenBank/DDBJ databases">
        <title>Draft Genome Sequences of Helcococcus ovis Strains Isolated from the Uterus and Vagina of Dairy Cows with Metritis.</title>
        <authorList>
            <person name="Cunha F."/>
            <person name="Jeon S.J."/>
            <person name="Kutzer P."/>
            <person name="Galvao K.N."/>
        </authorList>
    </citation>
    <scope>NUCLEOTIDE SEQUENCE [LARGE SCALE GENOMIC DNA]</scope>
    <source>
        <strain evidence="16 17">KG-37</strain>
    </source>
</reference>
<dbReference type="InterPro" id="IPR003156">
    <property type="entry name" value="DHHA1_dom"/>
</dbReference>
<keyword evidence="10 14" id="KW-0648">Protein biosynthesis</keyword>
<evidence type="ECO:0000256" key="11">
    <source>
        <dbReference type="ARBA" id="ARBA00023146"/>
    </source>
</evidence>
<dbReference type="InterPro" id="IPR018164">
    <property type="entry name" value="Ala-tRNA-synth_IIc_N"/>
</dbReference>
<evidence type="ECO:0000256" key="14">
    <source>
        <dbReference type="HAMAP-Rule" id="MF_00036"/>
    </source>
</evidence>
<evidence type="ECO:0000256" key="7">
    <source>
        <dbReference type="ARBA" id="ARBA00022833"/>
    </source>
</evidence>
<feature type="binding site" evidence="14">
    <location>
        <position position="657"/>
    </location>
    <ligand>
        <name>Zn(2+)</name>
        <dbReference type="ChEBI" id="CHEBI:29105"/>
    </ligand>
</feature>
<keyword evidence="3 14" id="KW-0820">tRNA-binding</keyword>
<proteinExistence type="inferred from homology"/>
<dbReference type="NCBIfam" id="TIGR00344">
    <property type="entry name" value="alaS"/>
    <property type="match status" value="1"/>
</dbReference>
<evidence type="ECO:0000313" key="16">
    <source>
        <dbReference type="EMBL" id="TFF66440.1"/>
    </source>
</evidence>
<dbReference type="CDD" id="cd00673">
    <property type="entry name" value="AlaRS_core"/>
    <property type="match status" value="1"/>
</dbReference>
<feature type="binding site" evidence="14">
    <location>
        <position position="653"/>
    </location>
    <ligand>
        <name>Zn(2+)</name>
        <dbReference type="ChEBI" id="CHEBI:29105"/>
    </ligand>
</feature>
<keyword evidence="7 14" id="KW-0862">Zinc</keyword>
<dbReference type="GO" id="GO:0008270">
    <property type="term" value="F:zinc ion binding"/>
    <property type="evidence" value="ECO:0007669"/>
    <property type="project" value="UniProtKB-UniRule"/>
</dbReference>
<comment type="subcellular location">
    <subcellularLocation>
        <location evidence="1 14">Cytoplasm</location>
    </subcellularLocation>
</comment>
<dbReference type="FunFam" id="3.30.54.20:FF:000001">
    <property type="entry name" value="Alanine--tRNA ligase"/>
    <property type="match status" value="1"/>
</dbReference>
<comment type="similarity">
    <text evidence="2 14">Belongs to the class-II aminoacyl-tRNA synthetase family.</text>
</comment>
<dbReference type="EMBL" id="SCFR01000010">
    <property type="protein sequence ID" value="TFF66440.1"/>
    <property type="molecule type" value="Genomic_DNA"/>
</dbReference>
<dbReference type="GO" id="GO:0016740">
    <property type="term" value="F:transferase activity"/>
    <property type="evidence" value="ECO:0007669"/>
    <property type="project" value="UniProtKB-ARBA"/>
</dbReference>
<dbReference type="EC" id="6.1.1.7" evidence="14"/>
<keyword evidence="14" id="KW-0963">Cytoplasm</keyword>
<dbReference type="SMART" id="SM00863">
    <property type="entry name" value="tRNA_SAD"/>
    <property type="match status" value="1"/>
</dbReference>
<dbReference type="GO" id="GO:0006419">
    <property type="term" value="P:alanyl-tRNA aminoacylation"/>
    <property type="evidence" value="ECO:0007669"/>
    <property type="project" value="UniProtKB-UniRule"/>
</dbReference>
<comment type="catalytic activity">
    <reaction evidence="13 14">
        <text>tRNA(Ala) + L-alanine + ATP = L-alanyl-tRNA(Ala) + AMP + diphosphate</text>
        <dbReference type="Rhea" id="RHEA:12540"/>
        <dbReference type="Rhea" id="RHEA-COMP:9657"/>
        <dbReference type="Rhea" id="RHEA-COMP:9923"/>
        <dbReference type="ChEBI" id="CHEBI:30616"/>
        <dbReference type="ChEBI" id="CHEBI:33019"/>
        <dbReference type="ChEBI" id="CHEBI:57972"/>
        <dbReference type="ChEBI" id="CHEBI:78442"/>
        <dbReference type="ChEBI" id="CHEBI:78497"/>
        <dbReference type="ChEBI" id="CHEBI:456215"/>
        <dbReference type="EC" id="6.1.1.7"/>
    </reaction>
</comment>
<comment type="domain">
    <text evidence="14">Consists of three domains; the N-terminal catalytic domain, the editing domain and the C-terminal C-Ala domain. The editing domain removes incorrectly charged amino acids, while the C-Ala domain, along with tRNA(Ala), serves as a bridge to cooperatively bring together the editing and aminoacylation centers thus stimulating deacylation of misacylated tRNAs.</text>
</comment>
<evidence type="ECO:0000256" key="5">
    <source>
        <dbReference type="ARBA" id="ARBA00022723"/>
    </source>
</evidence>
<dbReference type="GO" id="GO:0002161">
    <property type="term" value="F:aminoacyl-tRNA deacylase activity"/>
    <property type="evidence" value="ECO:0007669"/>
    <property type="project" value="TreeGrafter"/>
</dbReference>
<dbReference type="InterPro" id="IPR009000">
    <property type="entry name" value="Transl_B-barrel_sf"/>
</dbReference>
<dbReference type="InterPro" id="IPR050058">
    <property type="entry name" value="Ala-tRNA_ligase"/>
</dbReference>
<dbReference type="InterPro" id="IPR002318">
    <property type="entry name" value="Ala-tRNA-lgiase_IIc"/>
</dbReference>
<dbReference type="InterPro" id="IPR045864">
    <property type="entry name" value="aa-tRNA-synth_II/BPL/LPL"/>
</dbReference>
<dbReference type="PRINTS" id="PR00980">
    <property type="entry name" value="TRNASYNTHALA"/>
</dbReference>
<dbReference type="Gene3D" id="3.10.310.40">
    <property type="match status" value="1"/>
</dbReference>
<dbReference type="Proteomes" id="UP000297454">
    <property type="component" value="Unassembled WGS sequence"/>
</dbReference>
<dbReference type="InterPro" id="IPR018162">
    <property type="entry name" value="Ala-tRNA-ligase_IIc_anticod-bd"/>
</dbReference>
<dbReference type="FunFam" id="3.30.930.10:FF:000004">
    <property type="entry name" value="Alanine--tRNA ligase"/>
    <property type="match status" value="1"/>
</dbReference>
<keyword evidence="11 14" id="KW-0030">Aminoacyl-tRNA synthetase</keyword>
<dbReference type="Gene3D" id="2.40.30.130">
    <property type="match status" value="1"/>
</dbReference>
<organism evidence="16 17">
    <name type="scientific">Helcococcus ovis</name>
    <dbReference type="NCBI Taxonomy" id="72026"/>
    <lineage>
        <taxon>Bacteria</taxon>
        <taxon>Bacillati</taxon>
        <taxon>Bacillota</taxon>
        <taxon>Tissierellia</taxon>
        <taxon>Tissierellales</taxon>
        <taxon>Peptoniphilaceae</taxon>
        <taxon>Helcococcus</taxon>
    </lineage>
</organism>
<dbReference type="SUPFAM" id="SSF50447">
    <property type="entry name" value="Translation proteins"/>
    <property type="match status" value="1"/>
</dbReference>
<dbReference type="InterPro" id="IPR018165">
    <property type="entry name" value="Ala-tRNA-synth_IIc_core"/>
</dbReference>
<dbReference type="FunFam" id="3.10.310.40:FF:000001">
    <property type="entry name" value="Alanine--tRNA ligase"/>
    <property type="match status" value="1"/>
</dbReference>
<evidence type="ECO:0000256" key="13">
    <source>
        <dbReference type="ARBA" id="ARBA00048300"/>
    </source>
</evidence>
<comment type="function">
    <text evidence="12 14">Catalyzes the attachment of alanine to tRNA(Ala) in a two-step reaction: alanine is first activated by ATP to form Ala-AMP and then transferred to the acceptor end of tRNA(Ala). Also edits incorrectly charged Ser-tRNA(Ala) and Gly-tRNA(Ala) via its editing domain.</text>
</comment>
<dbReference type="Gene3D" id="3.30.54.20">
    <property type="match status" value="1"/>
</dbReference>
<feature type="binding site" evidence="14">
    <location>
        <position position="551"/>
    </location>
    <ligand>
        <name>Zn(2+)</name>
        <dbReference type="ChEBI" id="CHEBI:29105"/>
    </ligand>
</feature>
<dbReference type="FunFam" id="2.40.30.130:FF:000001">
    <property type="entry name" value="Alanine--tRNA ligase"/>
    <property type="match status" value="1"/>
</dbReference>
<dbReference type="GO" id="GO:0004813">
    <property type="term" value="F:alanine-tRNA ligase activity"/>
    <property type="evidence" value="ECO:0007669"/>
    <property type="project" value="UniProtKB-UniRule"/>
</dbReference>
<dbReference type="Pfam" id="PF07973">
    <property type="entry name" value="tRNA_SAD"/>
    <property type="match status" value="1"/>
</dbReference>
<evidence type="ECO:0000313" key="17">
    <source>
        <dbReference type="Proteomes" id="UP000297454"/>
    </source>
</evidence>
<dbReference type="SUPFAM" id="SSF55186">
    <property type="entry name" value="ThrRS/AlaRS common domain"/>
    <property type="match status" value="1"/>
</dbReference>
<protein>
    <recommendedName>
        <fullName evidence="14">Alanine--tRNA ligase</fullName>
        <ecNumber evidence="14">6.1.1.7</ecNumber>
    </recommendedName>
    <alternativeName>
        <fullName evidence="14">Alanyl-tRNA synthetase</fullName>
        <shortName evidence="14">AlaRS</shortName>
    </alternativeName>
</protein>
<keyword evidence="8 14" id="KW-0067">ATP-binding</keyword>
<comment type="cofactor">
    <cofactor evidence="14">
        <name>Zn(2+)</name>
        <dbReference type="ChEBI" id="CHEBI:29105"/>
    </cofactor>
    <text evidence="14">Binds 1 zinc ion per subunit.</text>
</comment>
<name>A0A4R9C3S5_9FIRM</name>
<sequence>MKKLNFNQLRKEFLDFYESKQHIRLKSYSLIPNKDKSLLLINAGMAPLKEYFMGTKKFSKNRATSSQKCIRTGDIDNVGKTHRHATFFEMLGNFSFGDYFKREAINWAWEFLTKVIELDPEKLSVTVYLDDDEAYEIWNKEIGLSEDKISRLGKEDNFWEIEEGPCGPCSEIMYDRGEEYEGDDRYLEIWNLVFTQFNKTSNGEYLPLDHPNIDTGMGLERLALIVENAANIFELDTFRPLLKAIEELSGKKYGESEKINESFRVIMDHSKAMSFLIYDGVIPSNEGRGYVLRRLIRRAYRHGKHLGINGHFLEKLIKIVMEIYSPEYPELLEDKDRVFKIVNREESKFQETIDQGLEILNNMLDQLELRQEKILSGIDAFKLYDTYGFPVDLTEEIAKERNIEIDRDGFSKEMEAQKEKSRSGKSFEGGWEDDKIEISGYQATKFIGYENIESNSKIIGIENSELKSISEGQKAIVILDITPFYGEGGGQIGDRGYLESENGILKVLDTKKTADNIYYHFVECETGEFNVGDEVVAKIDVNRRNSIVKNHSATHLLNKALKTVLGNHINQAGSLVTDERLRFDFTHFEAISEEDLSEIERLVNESIFSNYPVKIVETTLEKSQELGAIGLFEDKYKDIVRVVSMGDYSVELCGGTHVRNTSEVMMFKIISESGIAAGIRRIEAITGLSVYRYLNDLKMKEENISKLLKTQKDGIESKINSMIAEEKSLKEKIDQFKSLQENSLINEISSEIKEFEGLKLLVKKLKEVDSQSLKNISDKLQNNEKNLVVLLASVFSDKILFISSVSKNLIKNNIKAGDIVRSVAQATGGNGGGRPDFAQAGGKDINKLDEALSKVEEFVKEKFN</sequence>
<comment type="caution">
    <text evidence="16">The sequence shown here is derived from an EMBL/GenBank/DDBJ whole genome shotgun (WGS) entry which is preliminary data.</text>
</comment>
<dbReference type="InterPro" id="IPR018163">
    <property type="entry name" value="Thr/Ala-tRNA-synth_IIc_edit"/>
</dbReference>
<accession>A0A4R9C3S5</accession>
<dbReference type="PANTHER" id="PTHR11777">
    <property type="entry name" value="ALANYL-TRNA SYNTHETASE"/>
    <property type="match status" value="1"/>
</dbReference>
<dbReference type="GO" id="GO:0005829">
    <property type="term" value="C:cytosol"/>
    <property type="evidence" value="ECO:0007669"/>
    <property type="project" value="TreeGrafter"/>
</dbReference>
<evidence type="ECO:0000256" key="2">
    <source>
        <dbReference type="ARBA" id="ARBA00008226"/>
    </source>
</evidence>
<dbReference type="Gene3D" id="3.30.980.10">
    <property type="entry name" value="Threonyl-trna Synthetase, Chain A, domain 2"/>
    <property type="match status" value="1"/>
</dbReference>
<evidence type="ECO:0000256" key="12">
    <source>
        <dbReference type="ARBA" id="ARBA00024779"/>
    </source>
</evidence>
<dbReference type="GO" id="GO:0140096">
    <property type="term" value="F:catalytic activity, acting on a protein"/>
    <property type="evidence" value="ECO:0007669"/>
    <property type="project" value="UniProtKB-ARBA"/>
</dbReference>
<evidence type="ECO:0000259" key="15">
    <source>
        <dbReference type="PROSITE" id="PS50860"/>
    </source>
</evidence>
<feature type="domain" description="Alanyl-transfer RNA synthetases family profile" evidence="15">
    <location>
        <begin position="4"/>
        <end position="696"/>
    </location>
</feature>
<dbReference type="GO" id="GO:0000049">
    <property type="term" value="F:tRNA binding"/>
    <property type="evidence" value="ECO:0007669"/>
    <property type="project" value="UniProtKB-KW"/>
</dbReference>
<dbReference type="InterPro" id="IPR012947">
    <property type="entry name" value="tRNA_SAD"/>
</dbReference>
<feature type="binding site" evidence="14">
    <location>
        <position position="555"/>
    </location>
    <ligand>
        <name>Zn(2+)</name>
        <dbReference type="ChEBI" id="CHEBI:29105"/>
    </ligand>
</feature>
<dbReference type="PANTHER" id="PTHR11777:SF9">
    <property type="entry name" value="ALANINE--TRNA LIGASE, CYTOPLASMIC"/>
    <property type="match status" value="1"/>
</dbReference>
<dbReference type="HAMAP" id="MF_00036_B">
    <property type="entry name" value="Ala_tRNA_synth_B"/>
    <property type="match status" value="1"/>
</dbReference>
<evidence type="ECO:0000256" key="3">
    <source>
        <dbReference type="ARBA" id="ARBA00022555"/>
    </source>
</evidence>
<evidence type="ECO:0000256" key="1">
    <source>
        <dbReference type="ARBA" id="ARBA00004496"/>
    </source>
</evidence>
<dbReference type="SUPFAM" id="SSF55681">
    <property type="entry name" value="Class II aaRS and biotin synthetases"/>
    <property type="match status" value="1"/>
</dbReference>
<evidence type="ECO:0000256" key="4">
    <source>
        <dbReference type="ARBA" id="ARBA00022598"/>
    </source>
</evidence>
<keyword evidence="4 14" id="KW-0436">Ligase</keyword>
<dbReference type="SUPFAM" id="SSF101353">
    <property type="entry name" value="Putative anticodon-binding domain of alanyl-tRNA synthetase (AlaRS)"/>
    <property type="match status" value="1"/>
</dbReference>
<dbReference type="Gene3D" id="3.30.930.10">
    <property type="entry name" value="Bira Bifunctional Protein, Domain 2"/>
    <property type="match status" value="1"/>
</dbReference>
<dbReference type="AlphaFoldDB" id="A0A4R9C3S5"/>